<keyword evidence="1" id="KW-0472">Membrane</keyword>
<keyword evidence="1" id="KW-1133">Transmembrane helix</keyword>
<comment type="caution">
    <text evidence="2">The sequence shown here is derived from an EMBL/GenBank/DDBJ whole genome shotgun (WGS) entry which is preliminary data.</text>
</comment>
<keyword evidence="1" id="KW-0812">Transmembrane</keyword>
<evidence type="ECO:0000256" key="1">
    <source>
        <dbReference type="SAM" id="Phobius"/>
    </source>
</evidence>
<feature type="transmembrane region" description="Helical" evidence="1">
    <location>
        <begin position="12"/>
        <end position="31"/>
    </location>
</feature>
<sequence length="140" mass="16534">MGVVVYLINMKFWGRVCIILFSILLPVEFSFSQEPGFTQKDRELLLELKVKTGEIDKRFDQIDKRFDQMMSFFQIMTALFGALIIALIGFVLWDRRTMIRTARSEAIAYIEKESIFLKVLKEYAKRDEKMMGVLKEYKIL</sequence>
<evidence type="ECO:0000313" key="2">
    <source>
        <dbReference type="EMBL" id="GAH32894.1"/>
    </source>
</evidence>
<protein>
    <submittedName>
        <fullName evidence="2">Uncharacterized protein</fullName>
    </submittedName>
</protein>
<feature type="transmembrane region" description="Helical" evidence="1">
    <location>
        <begin position="72"/>
        <end position="93"/>
    </location>
</feature>
<gene>
    <name evidence="2" type="ORF">S03H2_21946</name>
</gene>
<dbReference type="AlphaFoldDB" id="X1FU69"/>
<proteinExistence type="predicted"/>
<reference evidence="2" key="1">
    <citation type="journal article" date="2014" name="Front. Microbiol.">
        <title>High frequency of phylogenetically diverse reductive dehalogenase-homologous genes in deep subseafloor sedimentary metagenomes.</title>
        <authorList>
            <person name="Kawai M."/>
            <person name="Futagami T."/>
            <person name="Toyoda A."/>
            <person name="Takaki Y."/>
            <person name="Nishi S."/>
            <person name="Hori S."/>
            <person name="Arai W."/>
            <person name="Tsubouchi T."/>
            <person name="Morono Y."/>
            <person name="Uchiyama I."/>
            <person name="Ito T."/>
            <person name="Fujiyama A."/>
            <person name="Inagaki F."/>
            <person name="Takami H."/>
        </authorList>
    </citation>
    <scope>NUCLEOTIDE SEQUENCE</scope>
    <source>
        <strain evidence="2">Expedition CK06-06</strain>
    </source>
</reference>
<accession>X1FU69</accession>
<dbReference type="EMBL" id="BARU01011746">
    <property type="protein sequence ID" value="GAH32894.1"/>
    <property type="molecule type" value="Genomic_DNA"/>
</dbReference>
<name>X1FU69_9ZZZZ</name>
<organism evidence="2">
    <name type="scientific">marine sediment metagenome</name>
    <dbReference type="NCBI Taxonomy" id="412755"/>
    <lineage>
        <taxon>unclassified sequences</taxon>
        <taxon>metagenomes</taxon>
        <taxon>ecological metagenomes</taxon>
    </lineage>
</organism>